<dbReference type="PANTHER" id="PTHR12411">
    <property type="entry name" value="CYSTEINE PROTEASE FAMILY C1-RELATED"/>
    <property type="match status" value="1"/>
</dbReference>
<accession>D8LG82</accession>
<dbReference type="InterPro" id="IPR038765">
    <property type="entry name" value="Papain-like_cys_pep_sf"/>
</dbReference>
<evidence type="ECO:0000313" key="6">
    <source>
        <dbReference type="EMBL" id="CBN78981.1"/>
    </source>
</evidence>
<dbReference type="InParanoid" id="D8LG82"/>
<evidence type="ECO:0000256" key="2">
    <source>
        <dbReference type="ARBA" id="ARBA00023145"/>
    </source>
</evidence>
<dbReference type="InterPro" id="IPR025660">
    <property type="entry name" value="Pept_his_AS"/>
</dbReference>
<organism evidence="6 7">
    <name type="scientific">Ectocarpus siliculosus</name>
    <name type="common">Brown alga</name>
    <name type="synonym">Conferva siliculosa</name>
    <dbReference type="NCBI Taxonomy" id="2880"/>
    <lineage>
        <taxon>Eukaryota</taxon>
        <taxon>Sar</taxon>
        <taxon>Stramenopiles</taxon>
        <taxon>Ochrophyta</taxon>
        <taxon>PX clade</taxon>
        <taxon>Phaeophyceae</taxon>
        <taxon>Ectocarpales</taxon>
        <taxon>Ectocarpaceae</taxon>
        <taxon>Ectocarpus</taxon>
    </lineage>
</organism>
<dbReference type="Gene3D" id="3.90.70.10">
    <property type="entry name" value="Cysteine proteinases"/>
    <property type="match status" value="1"/>
</dbReference>
<evidence type="ECO:0000259" key="5">
    <source>
        <dbReference type="SMART" id="SM00645"/>
    </source>
</evidence>
<dbReference type="InterPro" id="IPR000169">
    <property type="entry name" value="Pept_cys_AS"/>
</dbReference>
<evidence type="ECO:0000313" key="7">
    <source>
        <dbReference type="Proteomes" id="UP000002630"/>
    </source>
</evidence>
<dbReference type="SUPFAM" id="SSF54001">
    <property type="entry name" value="Cysteine proteinases"/>
    <property type="match status" value="1"/>
</dbReference>
<protein>
    <submittedName>
        <fullName evidence="6">Cathepsin B-like proteinase</fullName>
        <ecNumber evidence="6">3.4.22.1</ecNumber>
    </submittedName>
</protein>
<dbReference type="PROSITE" id="PS00640">
    <property type="entry name" value="THIOL_PROTEASE_ASN"/>
    <property type="match status" value="1"/>
</dbReference>
<sequence length="557" mass="59358">MKFFGGALAAGLVALGSANADHRCKDAPKDYDAALLHVSRSDWNGRRVSGYPVSFEISGVAESSAKPFIDAGDFVLHVEVTGETVFRMAGTPTDATSPGGLTMVYSREAGRAEFELDLCTDVAGVRCPLQAGDRFSGVATWNAFVLPERGDENAVESLTTTVITAVQPDGPACGQFFTFHDVAGKEDASATLLEDHLSELVESDESSRGPAASSWSRGYSSRFEGFSWKDARRIAGGTVMRGQVGFEELPRRRYTKEIAPAVPGRRRLTPVAQSSSDEDIPANFDAREAFPECASIIGRVRDQSDCGSCWAFASTEAFNDRRCIAGIGKEDAAGAEGEATADQLLVLSAEDTTACCHGFHCGLSMGCNGGQPGSAWKWFTKTGVVTGGDYADIGTGTTCKPYEFMPCAHHVDPGASGYPACPDGEYPTPECLSECSETNFSGGSYGEDKKMAREAYSLAGIENIQRDMMKYGSVTAAFSVFSDFLTYSGGVYTHESGSFMGGHAVKMIGWGTDEVSGEDYWLIANSWNPSWGEGGLFRILRGVNECGIEGQIVAGEV</sequence>
<dbReference type="AlphaFoldDB" id="D8LG82"/>
<gene>
    <name evidence="6" type="ORF">Esi_0158_0030</name>
</gene>
<dbReference type="GO" id="GO:0006508">
    <property type="term" value="P:proteolysis"/>
    <property type="evidence" value="ECO:0007669"/>
    <property type="project" value="InterPro"/>
</dbReference>
<dbReference type="OrthoDB" id="640249at2759"/>
<feature type="domain" description="Peptidase C1A papain C-terminal" evidence="5">
    <location>
        <begin position="280"/>
        <end position="556"/>
    </location>
</feature>
<dbReference type="InterPro" id="IPR013128">
    <property type="entry name" value="Peptidase_C1A"/>
</dbReference>
<dbReference type="PROSITE" id="PS00639">
    <property type="entry name" value="THIOL_PROTEASE_HIS"/>
    <property type="match status" value="1"/>
</dbReference>
<dbReference type="PROSITE" id="PS00139">
    <property type="entry name" value="THIOL_PROTEASE_CYS"/>
    <property type="match status" value="1"/>
</dbReference>
<dbReference type="EMBL" id="FN649737">
    <property type="protein sequence ID" value="CBN78981.1"/>
    <property type="molecule type" value="Genomic_DNA"/>
</dbReference>
<feature type="signal peptide" evidence="4">
    <location>
        <begin position="1"/>
        <end position="20"/>
    </location>
</feature>
<dbReference type="InterPro" id="IPR000668">
    <property type="entry name" value="Peptidase_C1A_C"/>
</dbReference>
<keyword evidence="3" id="KW-1015">Disulfide bond</keyword>
<dbReference type="EC" id="3.4.22.1" evidence="6"/>
<keyword evidence="7" id="KW-1185">Reference proteome</keyword>
<name>D8LG82_ECTSI</name>
<dbReference type="GO" id="GO:0004197">
    <property type="term" value="F:cysteine-type endopeptidase activity"/>
    <property type="evidence" value="ECO:0007669"/>
    <property type="project" value="UniProtKB-EC"/>
</dbReference>
<feature type="chain" id="PRO_5018646574" evidence="4">
    <location>
        <begin position="21"/>
        <end position="557"/>
    </location>
</feature>
<dbReference type="PRINTS" id="PR00705">
    <property type="entry name" value="PAPAIN"/>
</dbReference>
<proteinExistence type="inferred from homology"/>
<reference evidence="6 7" key="1">
    <citation type="journal article" date="2010" name="Nature">
        <title>The Ectocarpus genome and the independent evolution of multicellularity in brown algae.</title>
        <authorList>
            <person name="Cock J.M."/>
            <person name="Sterck L."/>
            <person name="Rouze P."/>
            <person name="Scornet D."/>
            <person name="Allen A.E."/>
            <person name="Amoutzias G."/>
            <person name="Anthouard V."/>
            <person name="Artiguenave F."/>
            <person name="Aury J.M."/>
            <person name="Badger J.H."/>
            <person name="Beszteri B."/>
            <person name="Billiau K."/>
            <person name="Bonnet E."/>
            <person name="Bothwell J.H."/>
            <person name="Bowler C."/>
            <person name="Boyen C."/>
            <person name="Brownlee C."/>
            <person name="Carrano C.J."/>
            <person name="Charrier B."/>
            <person name="Cho G.Y."/>
            <person name="Coelho S.M."/>
            <person name="Collen J."/>
            <person name="Corre E."/>
            <person name="Da Silva C."/>
            <person name="Delage L."/>
            <person name="Delaroque N."/>
            <person name="Dittami S.M."/>
            <person name="Doulbeau S."/>
            <person name="Elias M."/>
            <person name="Farnham G."/>
            <person name="Gachon C.M."/>
            <person name="Gschloessl B."/>
            <person name="Heesch S."/>
            <person name="Jabbari K."/>
            <person name="Jubin C."/>
            <person name="Kawai H."/>
            <person name="Kimura K."/>
            <person name="Kloareg B."/>
            <person name="Kupper F.C."/>
            <person name="Lang D."/>
            <person name="Le Bail A."/>
            <person name="Leblanc C."/>
            <person name="Lerouge P."/>
            <person name="Lohr M."/>
            <person name="Lopez P.J."/>
            <person name="Martens C."/>
            <person name="Maumus F."/>
            <person name="Michel G."/>
            <person name="Miranda-Saavedra D."/>
            <person name="Morales J."/>
            <person name="Moreau H."/>
            <person name="Motomura T."/>
            <person name="Nagasato C."/>
            <person name="Napoli C.A."/>
            <person name="Nelson D.R."/>
            <person name="Nyvall-Collen P."/>
            <person name="Peters A.F."/>
            <person name="Pommier C."/>
            <person name="Potin P."/>
            <person name="Poulain J."/>
            <person name="Quesneville H."/>
            <person name="Read B."/>
            <person name="Rensing S.A."/>
            <person name="Ritter A."/>
            <person name="Rousvoal S."/>
            <person name="Samanta M."/>
            <person name="Samson G."/>
            <person name="Schroeder D.C."/>
            <person name="Segurens B."/>
            <person name="Strittmatter M."/>
            <person name="Tonon T."/>
            <person name="Tregear J.W."/>
            <person name="Valentin K."/>
            <person name="von Dassow P."/>
            <person name="Yamagishi T."/>
            <person name="Van de Peer Y."/>
            <person name="Wincker P."/>
        </authorList>
    </citation>
    <scope>NUCLEOTIDE SEQUENCE [LARGE SCALE GENOMIC DNA]</scope>
    <source>
        <strain evidence="7">Ec32 / CCAP1310/4</strain>
    </source>
</reference>
<dbReference type="InterPro" id="IPR025661">
    <property type="entry name" value="Pept_asp_AS"/>
</dbReference>
<dbReference type="Pfam" id="PF00112">
    <property type="entry name" value="Peptidase_C1"/>
    <property type="match status" value="1"/>
</dbReference>
<evidence type="ECO:0000256" key="1">
    <source>
        <dbReference type="ARBA" id="ARBA00008455"/>
    </source>
</evidence>
<keyword evidence="6" id="KW-0378">Hydrolase</keyword>
<dbReference type="STRING" id="2880.D8LG82"/>
<dbReference type="CDD" id="cd02620">
    <property type="entry name" value="Peptidase_C1A_CathepsinB"/>
    <property type="match status" value="1"/>
</dbReference>
<dbReference type="FunCoup" id="D8LG82">
    <property type="interactions" value="7"/>
</dbReference>
<dbReference type="eggNOG" id="KOG1543">
    <property type="taxonomic scope" value="Eukaryota"/>
</dbReference>
<dbReference type="Proteomes" id="UP000002630">
    <property type="component" value="Linkage Group LG12"/>
</dbReference>
<dbReference type="MEROPS" id="C01.071"/>
<comment type="similarity">
    <text evidence="1">Belongs to the peptidase C1 family.</text>
</comment>
<keyword evidence="4" id="KW-0732">Signal</keyword>
<dbReference type="EMBL" id="FN648129">
    <property type="protein sequence ID" value="CBN78981.1"/>
    <property type="molecule type" value="Genomic_DNA"/>
</dbReference>
<dbReference type="SMART" id="SM00645">
    <property type="entry name" value="Pept_C1"/>
    <property type="match status" value="1"/>
</dbReference>
<keyword evidence="2" id="KW-0865">Zymogen</keyword>
<evidence type="ECO:0000256" key="3">
    <source>
        <dbReference type="ARBA" id="ARBA00023157"/>
    </source>
</evidence>
<evidence type="ECO:0000256" key="4">
    <source>
        <dbReference type="SAM" id="SignalP"/>
    </source>
</evidence>